<organism evidence="4 5">
    <name type="scientific">Ensifer adhaerens</name>
    <name type="common">Sinorhizobium morelense</name>
    <dbReference type="NCBI Taxonomy" id="106592"/>
    <lineage>
        <taxon>Bacteria</taxon>
        <taxon>Pseudomonadati</taxon>
        <taxon>Pseudomonadota</taxon>
        <taxon>Alphaproteobacteria</taxon>
        <taxon>Hyphomicrobiales</taxon>
        <taxon>Rhizobiaceae</taxon>
        <taxon>Sinorhizobium/Ensifer group</taxon>
        <taxon>Ensifer</taxon>
    </lineage>
</organism>
<evidence type="ECO:0000256" key="1">
    <source>
        <dbReference type="ARBA" id="ARBA00023125"/>
    </source>
</evidence>
<dbReference type="RefSeq" id="WP_034789212.1">
    <property type="nucleotide sequence ID" value="NZ_CP015880.1"/>
</dbReference>
<evidence type="ECO:0000256" key="2">
    <source>
        <dbReference type="PROSITE-ProRule" id="PRU00335"/>
    </source>
</evidence>
<evidence type="ECO:0000313" key="5">
    <source>
        <dbReference type="Proteomes" id="UP001214094"/>
    </source>
</evidence>
<dbReference type="Proteomes" id="UP001214094">
    <property type="component" value="Chromosome"/>
</dbReference>
<dbReference type="InterPro" id="IPR001647">
    <property type="entry name" value="HTH_TetR"/>
</dbReference>
<protein>
    <submittedName>
        <fullName evidence="4">TetR/AcrR family transcriptional regulator</fullName>
    </submittedName>
</protein>
<evidence type="ECO:0000313" key="4">
    <source>
        <dbReference type="EMBL" id="WFP91409.1"/>
    </source>
</evidence>
<dbReference type="EMBL" id="CP121308">
    <property type="protein sequence ID" value="WFP91409.1"/>
    <property type="molecule type" value="Genomic_DNA"/>
</dbReference>
<dbReference type="Pfam" id="PF00440">
    <property type="entry name" value="TetR_N"/>
    <property type="match status" value="1"/>
</dbReference>
<dbReference type="GeneID" id="29519510"/>
<proteinExistence type="predicted"/>
<keyword evidence="5" id="KW-1185">Reference proteome</keyword>
<dbReference type="PROSITE" id="PS50977">
    <property type="entry name" value="HTH_TETR_2"/>
    <property type="match status" value="1"/>
</dbReference>
<dbReference type="Gene3D" id="1.10.357.10">
    <property type="entry name" value="Tetracycline Repressor, domain 2"/>
    <property type="match status" value="1"/>
</dbReference>
<keyword evidence="1 2" id="KW-0238">DNA-binding</keyword>
<evidence type="ECO:0000259" key="3">
    <source>
        <dbReference type="PROSITE" id="PS50977"/>
    </source>
</evidence>
<gene>
    <name evidence="4" type="ORF">P4B07_03255</name>
</gene>
<reference evidence="4 5" key="1">
    <citation type="submission" date="2023-03" db="EMBL/GenBank/DDBJ databases">
        <title>Comparative genome and transcriptome analysis combination mining strategies for increasing vitamin B12 production of Ensifer adhaerens strain.</title>
        <authorList>
            <person name="Yongheng L."/>
        </authorList>
    </citation>
    <scope>NUCLEOTIDE SEQUENCE [LARGE SCALE GENOMIC DNA]</scope>
    <source>
        <strain evidence="4 5">Casida A-T305</strain>
    </source>
</reference>
<feature type="DNA-binding region" description="H-T-H motif" evidence="2">
    <location>
        <begin position="29"/>
        <end position="48"/>
    </location>
</feature>
<dbReference type="SUPFAM" id="SSF46689">
    <property type="entry name" value="Homeodomain-like"/>
    <property type="match status" value="1"/>
</dbReference>
<name>A0ABY8HIV5_ENSAD</name>
<feature type="domain" description="HTH tetR-type" evidence="3">
    <location>
        <begin position="6"/>
        <end position="66"/>
    </location>
</feature>
<sequence length="191" mass="20738">MTTKSTLTSDDWIKAAFRALTTGGVQAIRAEAIARDLKVSKGSFYWHFKDVPDLKAKMLAHWAREATDAIIAEIEAVEVTAQERLRLLVHAATDERSLPYGGLLTDGAVREWARFDTMAAMTLKSVDERRLGYIADLLGHCGFSSSESRSGASALYGALIGLEALAANGLADLRGDLLRLLEALLGSRTSR</sequence>
<dbReference type="InterPro" id="IPR009057">
    <property type="entry name" value="Homeodomain-like_sf"/>
</dbReference>
<accession>A0ABY8HIV5</accession>